<dbReference type="SMART" id="SM00855">
    <property type="entry name" value="PGAM"/>
    <property type="match status" value="1"/>
</dbReference>
<dbReference type="Pfam" id="PF00300">
    <property type="entry name" value="His_Phos_1"/>
    <property type="match status" value="1"/>
</dbReference>
<accession>A0A926HUF9</accession>
<name>A0A926HUF9_9FIRM</name>
<proteinExistence type="predicted"/>
<dbReference type="InterPro" id="IPR013078">
    <property type="entry name" value="His_Pase_superF_clade-1"/>
</dbReference>
<gene>
    <name evidence="1" type="ORF">H8698_06090</name>
</gene>
<reference evidence="1" key="1">
    <citation type="submission" date="2020-08" db="EMBL/GenBank/DDBJ databases">
        <title>Genome public.</title>
        <authorList>
            <person name="Liu C."/>
            <person name="Sun Q."/>
        </authorList>
    </citation>
    <scope>NUCLEOTIDE SEQUENCE</scope>
    <source>
        <strain evidence="1">H8</strain>
    </source>
</reference>
<sequence>MKLLIIRHGDPDYAIDSLTEKGWREAELLSQRLVKLNIDDFYCSPLGRAKDTAKPTMAKLNGKIEILPWLAEFAGVISSPYTNKNRIPWDLAPTLWADEADFYDRNRWMNPSLIASGNVKEVYDQTTLGLSELLREYGWSRNGMLYRCDAESDRTIALFCHCGMGLTIISYLTGTSPFLLWHNFFLPTSSVSTIVTETDRSGNAHFRCVQIGDTSHLYAAGEDISQAGLYPEFEK</sequence>
<dbReference type="RefSeq" id="WP_249311719.1">
    <property type="nucleotide sequence ID" value="NZ_JACRSU010000002.1"/>
</dbReference>
<protein>
    <submittedName>
        <fullName evidence="1">Histidine phosphatase family protein</fullName>
    </submittedName>
</protein>
<comment type="caution">
    <text evidence="1">The sequence shown here is derived from an EMBL/GenBank/DDBJ whole genome shotgun (WGS) entry which is preliminary data.</text>
</comment>
<dbReference type="SUPFAM" id="SSF53254">
    <property type="entry name" value="Phosphoglycerate mutase-like"/>
    <property type="match status" value="1"/>
</dbReference>
<dbReference type="CDD" id="cd07067">
    <property type="entry name" value="HP_PGM_like"/>
    <property type="match status" value="1"/>
</dbReference>
<keyword evidence="2" id="KW-1185">Reference proteome</keyword>
<dbReference type="EMBL" id="JACRSU010000002">
    <property type="protein sequence ID" value="MBC8540542.1"/>
    <property type="molecule type" value="Genomic_DNA"/>
</dbReference>
<organism evidence="1 2">
    <name type="scientific">Congzhengia minquanensis</name>
    <dbReference type="NCBI Taxonomy" id="2763657"/>
    <lineage>
        <taxon>Bacteria</taxon>
        <taxon>Bacillati</taxon>
        <taxon>Bacillota</taxon>
        <taxon>Clostridia</taxon>
        <taxon>Eubacteriales</taxon>
        <taxon>Oscillospiraceae</taxon>
        <taxon>Congzhengia</taxon>
    </lineage>
</organism>
<dbReference type="Gene3D" id="3.40.50.1240">
    <property type="entry name" value="Phosphoglycerate mutase-like"/>
    <property type="match status" value="1"/>
</dbReference>
<evidence type="ECO:0000313" key="1">
    <source>
        <dbReference type="EMBL" id="MBC8540542.1"/>
    </source>
</evidence>
<evidence type="ECO:0000313" key="2">
    <source>
        <dbReference type="Proteomes" id="UP000611762"/>
    </source>
</evidence>
<dbReference type="Proteomes" id="UP000611762">
    <property type="component" value="Unassembled WGS sequence"/>
</dbReference>
<dbReference type="InterPro" id="IPR029033">
    <property type="entry name" value="His_PPase_superfam"/>
</dbReference>
<dbReference type="AlphaFoldDB" id="A0A926HUF9"/>